<comment type="caution">
    <text evidence="1">The sequence shown here is derived from an EMBL/GenBank/DDBJ whole genome shotgun (WGS) entry which is preliminary data.</text>
</comment>
<keyword evidence="2" id="KW-1185">Reference proteome</keyword>
<name>A0ACC0F5P9_9ERIC</name>
<evidence type="ECO:0000313" key="2">
    <source>
        <dbReference type="Proteomes" id="UP001060215"/>
    </source>
</evidence>
<dbReference type="Proteomes" id="UP001060215">
    <property type="component" value="Chromosome 11"/>
</dbReference>
<evidence type="ECO:0000313" key="1">
    <source>
        <dbReference type="EMBL" id="KAI7983599.1"/>
    </source>
</evidence>
<organism evidence="1 2">
    <name type="scientific">Camellia lanceoleosa</name>
    <dbReference type="NCBI Taxonomy" id="1840588"/>
    <lineage>
        <taxon>Eukaryota</taxon>
        <taxon>Viridiplantae</taxon>
        <taxon>Streptophyta</taxon>
        <taxon>Embryophyta</taxon>
        <taxon>Tracheophyta</taxon>
        <taxon>Spermatophyta</taxon>
        <taxon>Magnoliopsida</taxon>
        <taxon>eudicotyledons</taxon>
        <taxon>Gunneridae</taxon>
        <taxon>Pentapetalae</taxon>
        <taxon>asterids</taxon>
        <taxon>Ericales</taxon>
        <taxon>Theaceae</taxon>
        <taxon>Camellia</taxon>
    </lineage>
</organism>
<accession>A0ACC0F5P9</accession>
<dbReference type="EMBL" id="CM045768">
    <property type="protein sequence ID" value="KAI7983599.1"/>
    <property type="molecule type" value="Genomic_DNA"/>
</dbReference>
<reference evidence="1 2" key="1">
    <citation type="journal article" date="2022" name="Plant J.">
        <title>Chromosome-level genome of Camellia lanceoleosa provides a valuable resource for understanding genome evolution and self-incompatibility.</title>
        <authorList>
            <person name="Gong W."/>
            <person name="Xiao S."/>
            <person name="Wang L."/>
            <person name="Liao Z."/>
            <person name="Chang Y."/>
            <person name="Mo W."/>
            <person name="Hu G."/>
            <person name="Li W."/>
            <person name="Zhao G."/>
            <person name="Zhu H."/>
            <person name="Hu X."/>
            <person name="Ji K."/>
            <person name="Xiang X."/>
            <person name="Song Q."/>
            <person name="Yuan D."/>
            <person name="Jin S."/>
            <person name="Zhang L."/>
        </authorList>
    </citation>
    <scope>NUCLEOTIDE SEQUENCE [LARGE SCALE GENOMIC DNA]</scope>
    <source>
        <strain evidence="1">SQ_2022a</strain>
    </source>
</reference>
<gene>
    <name evidence="1" type="ORF">LOK49_LG15G01796</name>
</gene>
<protein>
    <submittedName>
        <fullName evidence="1">Uncharacterized protein</fullName>
    </submittedName>
</protein>
<proteinExistence type="predicted"/>
<sequence length="114" mass="13430">MHPDKLFNTSDTCTASLLLERLITLKLQRFPIDMGILPSSLLYERSRMVTEVRFPTLLEIAPWNWLWPRLSDSKWLQLYRLTGMVELKLFSDKSRSRRLVMFQRELGSGPSNPF</sequence>